<keyword evidence="4" id="KW-1185">Reference proteome</keyword>
<comment type="caution">
    <text evidence="1">Lacks conserved residue(s) required for the propagation of feature annotation.</text>
</comment>
<dbReference type="PANTHER" id="PTHR12300">
    <property type="entry name" value="HVA22-LIKE PROTEINS"/>
    <property type="match status" value="1"/>
</dbReference>
<feature type="compositionally biased region" description="Low complexity" evidence="2">
    <location>
        <begin position="300"/>
        <end position="310"/>
    </location>
</feature>
<dbReference type="GO" id="GO:0016020">
    <property type="term" value="C:membrane"/>
    <property type="evidence" value="ECO:0007669"/>
    <property type="project" value="UniProtKB-SubCell"/>
</dbReference>
<dbReference type="InterPro" id="IPR004345">
    <property type="entry name" value="TB2_DP1_HVA22"/>
</dbReference>
<evidence type="ECO:0000256" key="1">
    <source>
        <dbReference type="RuleBase" id="RU362006"/>
    </source>
</evidence>
<sequence>MFGIIADFLSSVISILFPAFASYKALRTSDPRQLAPWLMYWVVLTGVLLAESWTVFILGWFPFYSWIRLGFMAYLVLPQTQGARVLYQEYVEPFLEHHEREIDLFIGRTHERAKAAGLQYFYMAIDLIREKLLGLPPQQAAHAAPPPSGGAAGYAQSLIARFNLPSAAASSLSAPATDLYSMLSSAVTNVASTGKSRDMQADELSASGTLLPREVASLSPAEKAKFIATQRERLDVLRTALAREEKNLGSDHLAEPDEDLAYGSAAGLRKNLSNNSFDHISRDDLSVSNGTRDPSRSRSRSPAARGRTPSGGWTTGWFNGVYRTTSGEYPAAKSSGVDR</sequence>
<evidence type="ECO:0000313" key="3">
    <source>
        <dbReference type="EMBL" id="GAD98700.1"/>
    </source>
</evidence>
<gene>
    <name evidence="3" type="ORF">PVAR5_7400</name>
</gene>
<protein>
    <recommendedName>
        <fullName evidence="1">Protein YOP1</fullName>
    </recommendedName>
</protein>
<dbReference type="EMBL" id="BAUL01000256">
    <property type="protein sequence ID" value="GAD98700.1"/>
    <property type="molecule type" value="Genomic_DNA"/>
</dbReference>
<keyword evidence="1" id="KW-0472">Membrane</keyword>
<organism evidence="3 4">
    <name type="scientific">Byssochlamys spectabilis (strain No. 5 / NBRC 109023)</name>
    <name type="common">Paecilomyces variotii</name>
    <dbReference type="NCBI Taxonomy" id="1356009"/>
    <lineage>
        <taxon>Eukaryota</taxon>
        <taxon>Fungi</taxon>
        <taxon>Dikarya</taxon>
        <taxon>Ascomycota</taxon>
        <taxon>Pezizomycotina</taxon>
        <taxon>Eurotiomycetes</taxon>
        <taxon>Eurotiomycetidae</taxon>
        <taxon>Eurotiales</taxon>
        <taxon>Thermoascaceae</taxon>
        <taxon>Paecilomyces</taxon>
    </lineage>
</organism>
<evidence type="ECO:0000256" key="2">
    <source>
        <dbReference type="SAM" id="MobiDB-lite"/>
    </source>
</evidence>
<keyword evidence="1" id="KW-0812">Transmembrane</keyword>
<dbReference type="AlphaFoldDB" id="V5I4Q9"/>
<dbReference type="InParanoid" id="V5I4Q9"/>
<feature type="region of interest" description="Disordered" evidence="2">
    <location>
        <begin position="278"/>
        <end position="317"/>
    </location>
</feature>
<dbReference type="PANTHER" id="PTHR12300:SF177">
    <property type="entry name" value="PROTEIN YOP1"/>
    <property type="match status" value="1"/>
</dbReference>
<dbReference type="Pfam" id="PF03134">
    <property type="entry name" value="TB2_DP1_HVA22"/>
    <property type="match status" value="1"/>
</dbReference>
<dbReference type="Proteomes" id="UP000018001">
    <property type="component" value="Unassembled WGS sequence"/>
</dbReference>
<comment type="caution">
    <text evidence="3">The sequence shown here is derived from an EMBL/GenBank/DDBJ whole genome shotgun (WGS) entry which is preliminary data.</text>
</comment>
<comment type="similarity">
    <text evidence="1">Belongs to the DP1 family.</text>
</comment>
<dbReference type="OrthoDB" id="434647at2759"/>
<keyword evidence="1" id="KW-1133">Transmembrane helix</keyword>
<feature type="transmembrane region" description="Helical" evidence="1">
    <location>
        <begin position="37"/>
        <end position="63"/>
    </location>
</feature>
<accession>V5I4Q9</accession>
<reference evidence="4" key="1">
    <citation type="journal article" date="2014" name="Genome Announc.">
        <title>Draft genome sequence of the formaldehyde-resistant fungus Byssochlamys spectabilis No. 5 (anamorph Paecilomyces variotii No. 5) (NBRC109023).</title>
        <authorList>
            <person name="Oka T."/>
            <person name="Ekino K."/>
            <person name="Fukuda K."/>
            <person name="Nomura Y."/>
        </authorList>
    </citation>
    <scope>NUCLEOTIDE SEQUENCE [LARGE SCALE GENOMIC DNA]</scope>
    <source>
        <strain evidence="4">No. 5 / NBRC 109023</strain>
    </source>
</reference>
<evidence type="ECO:0000313" key="4">
    <source>
        <dbReference type="Proteomes" id="UP000018001"/>
    </source>
</evidence>
<dbReference type="eggNOG" id="KOG1726">
    <property type="taxonomic scope" value="Eukaryota"/>
</dbReference>
<name>V5I4Q9_BYSSN</name>
<proteinExistence type="inferred from homology"/>
<comment type="subcellular location">
    <subcellularLocation>
        <location evidence="1">Membrane</location>
        <topology evidence="1">Multi-pass membrane protein</topology>
    </subcellularLocation>
</comment>
<dbReference type="HOGENOM" id="CLU_048918_0_0_1"/>